<protein>
    <submittedName>
        <fullName evidence="2">Uncharacterized protein</fullName>
    </submittedName>
</protein>
<keyword evidence="3" id="KW-1185">Reference proteome</keyword>
<gene>
    <name evidence="2" type="ORF">COCMIDRAFT_102279</name>
</gene>
<reference evidence="2 3" key="1">
    <citation type="journal article" date="2013" name="PLoS Genet.">
        <title>Comparative genome structure, secondary metabolite, and effector coding capacity across Cochliobolus pathogens.</title>
        <authorList>
            <person name="Condon B.J."/>
            <person name="Leng Y."/>
            <person name="Wu D."/>
            <person name="Bushley K.E."/>
            <person name="Ohm R.A."/>
            <person name="Otillar R."/>
            <person name="Martin J."/>
            <person name="Schackwitz W."/>
            <person name="Grimwood J."/>
            <person name="MohdZainudin N."/>
            <person name="Xue C."/>
            <person name="Wang R."/>
            <person name="Manning V.A."/>
            <person name="Dhillon B."/>
            <person name="Tu Z.J."/>
            <person name="Steffenson B.J."/>
            <person name="Salamov A."/>
            <person name="Sun H."/>
            <person name="Lowry S."/>
            <person name="LaButti K."/>
            <person name="Han J."/>
            <person name="Copeland A."/>
            <person name="Lindquist E."/>
            <person name="Barry K."/>
            <person name="Schmutz J."/>
            <person name="Baker S.E."/>
            <person name="Ciuffetti L.M."/>
            <person name="Grigoriev I.V."/>
            <person name="Zhong S."/>
            <person name="Turgeon B.G."/>
        </authorList>
    </citation>
    <scope>NUCLEOTIDE SEQUENCE [LARGE SCALE GENOMIC DNA]</scope>
    <source>
        <strain evidence="2 3">ATCC 44560</strain>
    </source>
</reference>
<evidence type="ECO:0000313" key="3">
    <source>
        <dbReference type="Proteomes" id="UP000054032"/>
    </source>
</evidence>
<keyword evidence="1" id="KW-0812">Transmembrane</keyword>
<dbReference type="EMBL" id="KI964045">
    <property type="protein sequence ID" value="EUC42901.1"/>
    <property type="molecule type" value="Genomic_DNA"/>
</dbReference>
<evidence type="ECO:0000256" key="1">
    <source>
        <dbReference type="SAM" id="Phobius"/>
    </source>
</evidence>
<organism evidence="2 3">
    <name type="scientific">Bipolaris oryzae ATCC 44560</name>
    <dbReference type="NCBI Taxonomy" id="930090"/>
    <lineage>
        <taxon>Eukaryota</taxon>
        <taxon>Fungi</taxon>
        <taxon>Dikarya</taxon>
        <taxon>Ascomycota</taxon>
        <taxon>Pezizomycotina</taxon>
        <taxon>Dothideomycetes</taxon>
        <taxon>Pleosporomycetidae</taxon>
        <taxon>Pleosporales</taxon>
        <taxon>Pleosporineae</taxon>
        <taxon>Pleosporaceae</taxon>
        <taxon>Bipolaris</taxon>
    </lineage>
</organism>
<dbReference type="RefSeq" id="XP_007690565.1">
    <property type="nucleotide sequence ID" value="XM_007692375.1"/>
</dbReference>
<keyword evidence="1" id="KW-0472">Membrane</keyword>
<feature type="non-terminal residue" evidence="2">
    <location>
        <position position="1"/>
    </location>
</feature>
<dbReference type="Proteomes" id="UP000054032">
    <property type="component" value="Unassembled WGS sequence"/>
</dbReference>
<feature type="transmembrane region" description="Helical" evidence="1">
    <location>
        <begin position="32"/>
        <end position="52"/>
    </location>
</feature>
<dbReference type="HOGENOM" id="CLU_2873711_0_0_1"/>
<proteinExistence type="predicted"/>
<name>W6ZH79_COCMI</name>
<dbReference type="KEGG" id="bor:COCMIDRAFT_102279"/>
<accession>W6ZH79</accession>
<sequence length="64" mass="7227">CLFCGTSRGKNGVARWERCVCGVSEGLVTHRLRVGCICLLMIMMMMMFHKVVRFGRQGSQMEGK</sequence>
<keyword evidence="1" id="KW-1133">Transmembrane helix</keyword>
<dbReference type="GeneID" id="19118049"/>
<evidence type="ECO:0000313" key="2">
    <source>
        <dbReference type="EMBL" id="EUC42901.1"/>
    </source>
</evidence>
<dbReference type="AlphaFoldDB" id="W6ZH79"/>